<organism evidence="1 2">
    <name type="scientific">Faecalibaculum rodentium</name>
    <dbReference type="NCBI Taxonomy" id="1702221"/>
    <lineage>
        <taxon>Bacteria</taxon>
        <taxon>Bacillati</taxon>
        <taxon>Bacillota</taxon>
        <taxon>Erysipelotrichia</taxon>
        <taxon>Erysipelotrichales</taxon>
        <taxon>Erysipelotrichaceae</taxon>
        <taxon>Faecalibaculum</taxon>
    </lineage>
</organism>
<dbReference type="AlphaFoldDB" id="A0A1Q9YJ66"/>
<dbReference type="EMBL" id="MPJZ01000068">
    <property type="protein sequence ID" value="OLU44444.1"/>
    <property type="molecule type" value="Genomic_DNA"/>
</dbReference>
<accession>A0A1Q9YJ66</accession>
<dbReference type="Proteomes" id="UP000186758">
    <property type="component" value="Unassembled WGS sequence"/>
</dbReference>
<gene>
    <name evidence="1" type="ORF">BO223_08290</name>
</gene>
<proteinExistence type="predicted"/>
<evidence type="ECO:0000313" key="1">
    <source>
        <dbReference type="EMBL" id="OLU44444.1"/>
    </source>
</evidence>
<evidence type="ECO:0000313" key="2">
    <source>
        <dbReference type="Proteomes" id="UP000186758"/>
    </source>
</evidence>
<protein>
    <submittedName>
        <fullName evidence="1">Uncharacterized protein</fullName>
    </submittedName>
</protein>
<sequence>MNIKKDEDRRCRALSLLMKQRKSGILRPDKYKFYVNLTGFLVLFKSVESGLFQTMLKNRLRIE</sequence>
<comment type="caution">
    <text evidence="1">The sequence shown here is derived from an EMBL/GenBank/DDBJ whole genome shotgun (WGS) entry which is preliminary data.</text>
</comment>
<name>A0A1Q9YJ66_9FIRM</name>
<reference evidence="1 2" key="1">
    <citation type="submission" date="2016-11" db="EMBL/GenBank/DDBJ databases">
        <title>Description of two novel members of the family Erysipelotrichaceae: Ileibacterium lipovorans gen. nov., sp. nov. and Dubosiella newyorkensis, gen. nov., sp. nov.</title>
        <authorList>
            <person name="Cox L.M."/>
            <person name="Sohn J."/>
            <person name="Tyrrell K.L."/>
            <person name="Citron D.M."/>
            <person name="Lawson P.A."/>
            <person name="Patel N.B."/>
            <person name="Iizumi T."/>
            <person name="Perez-Perez G.I."/>
            <person name="Goldstein E.J."/>
            <person name="Blaser M.J."/>
        </authorList>
    </citation>
    <scope>NUCLEOTIDE SEQUENCE [LARGE SCALE GENOMIC DNA]</scope>
    <source>
        <strain evidence="1 2">NYU-BL-K8</strain>
    </source>
</reference>